<evidence type="ECO:0000313" key="2">
    <source>
        <dbReference type="WBParaSite" id="nRc.2.0.1.t13773-RA"/>
    </source>
</evidence>
<evidence type="ECO:0000313" key="1">
    <source>
        <dbReference type="Proteomes" id="UP000887565"/>
    </source>
</evidence>
<dbReference type="Proteomes" id="UP000887565">
    <property type="component" value="Unplaced"/>
</dbReference>
<dbReference type="AlphaFoldDB" id="A0A915IIU0"/>
<reference evidence="2" key="1">
    <citation type="submission" date="2022-11" db="UniProtKB">
        <authorList>
            <consortium name="WormBaseParasite"/>
        </authorList>
    </citation>
    <scope>IDENTIFICATION</scope>
</reference>
<protein>
    <submittedName>
        <fullName evidence="2">Uncharacterized protein</fullName>
    </submittedName>
</protein>
<keyword evidence="1" id="KW-1185">Reference proteome</keyword>
<organism evidence="1 2">
    <name type="scientific">Romanomermis culicivorax</name>
    <name type="common">Nematode worm</name>
    <dbReference type="NCBI Taxonomy" id="13658"/>
    <lineage>
        <taxon>Eukaryota</taxon>
        <taxon>Metazoa</taxon>
        <taxon>Ecdysozoa</taxon>
        <taxon>Nematoda</taxon>
        <taxon>Enoplea</taxon>
        <taxon>Dorylaimia</taxon>
        <taxon>Mermithida</taxon>
        <taxon>Mermithoidea</taxon>
        <taxon>Mermithidae</taxon>
        <taxon>Romanomermis</taxon>
    </lineage>
</organism>
<accession>A0A915IIU0</accession>
<dbReference type="WBParaSite" id="nRc.2.0.1.t13773-RA">
    <property type="protein sequence ID" value="nRc.2.0.1.t13773-RA"/>
    <property type="gene ID" value="nRc.2.0.1.g13773"/>
</dbReference>
<sequence length="52" mass="6173">MYKIYLIRLCETLEFLAKKYLKLLKIKGTRSYIKEGQAVDDLIFLESTIDLM</sequence>
<proteinExistence type="predicted"/>
<name>A0A915IIU0_ROMCU</name>